<keyword evidence="8 17" id="KW-1133">Transmembrane helix</keyword>
<evidence type="ECO:0000256" key="14">
    <source>
        <dbReference type="ARBA" id="ARBA00034430"/>
    </source>
</evidence>
<comment type="subcellular location">
    <subcellularLocation>
        <location evidence="1">Membrane</location>
        <topology evidence="1">Multi-pass membrane protein</topology>
    </subcellularLocation>
</comment>
<evidence type="ECO:0000313" key="19">
    <source>
        <dbReference type="Proteomes" id="UP001159427"/>
    </source>
</evidence>
<feature type="transmembrane region" description="Helical" evidence="17">
    <location>
        <begin position="419"/>
        <end position="443"/>
    </location>
</feature>
<keyword evidence="19" id="KW-1185">Reference proteome</keyword>
<dbReference type="EMBL" id="CALNXI010003153">
    <property type="protein sequence ID" value="CAH3192354.1"/>
    <property type="molecule type" value="Genomic_DNA"/>
</dbReference>
<feature type="transmembrane region" description="Helical" evidence="17">
    <location>
        <begin position="84"/>
        <end position="107"/>
    </location>
</feature>
<evidence type="ECO:0000256" key="6">
    <source>
        <dbReference type="ARBA" id="ARBA00022826"/>
    </source>
</evidence>
<evidence type="ECO:0000256" key="9">
    <source>
        <dbReference type="ARBA" id="ARBA00023065"/>
    </source>
</evidence>
<evidence type="ECO:0000256" key="13">
    <source>
        <dbReference type="ARBA" id="ARBA00030477"/>
    </source>
</evidence>
<protein>
    <recommendedName>
        <fullName evidence="15">Endosomal/lysosomal proton channel TMEM175</fullName>
    </recommendedName>
    <alternativeName>
        <fullName evidence="16">Potassium channel TMEM175</fullName>
    </alternativeName>
    <alternativeName>
        <fullName evidence="13">Transmembrane protein 175</fullName>
    </alternativeName>
</protein>
<comment type="catalytic activity">
    <reaction evidence="14">
        <text>K(+)(in) = K(+)(out)</text>
        <dbReference type="Rhea" id="RHEA:29463"/>
        <dbReference type="ChEBI" id="CHEBI:29103"/>
    </reaction>
</comment>
<dbReference type="PANTHER" id="PTHR31462:SF5">
    <property type="entry name" value="ENDOSOMAL_LYSOSOMAL PROTON CHANNEL TMEM175"/>
    <property type="match status" value="1"/>
</dbReference>
<feature type="transmembrane region" description="Helical" evidence="17">
    <location>
        <begin position="15"/>
        <end position="32"/>
    </location>
</feature>
<evidence type="ECO:0000256" key="11">
    <source>
        <dbReference type="ARBA" id="ARBA00023303"/>
    </source>
</evidence>
<keyword evidence="7" id="KW-0630">Potassium</keyword>
<evidence type="ECO:0000256" key="8">
    <source>
        <dbReference type="ARBA" id="ARBA00022989"/>
    </source>
</evidence>
<keyword evidence="10 17" id="KW-0472">Membrane</keyword>
<evidence type="ECO:0000256" key="5">
    <source>
        <dbReference type="ARBA" id="ARBA00022692"/>
    </source>
</evidence>
<comment type="similarity">
    <text evidence="2">Belongs to the TMEM175 family.</text>
</comment>
<feature type="transmembrane region" description="Helical" evidence="17">
    <location>
        <begin position="52"/>
        <end position="72"/>
    </location>
</feature>
<evidence type="ECO:0000256" key="2">
    <source>
        <dbReference type="ARBA" id="ARBA00006920"/>
    </source>
</evidence>
<evidence type="ECO:0000256" key="3">
    <source>
        <dbReference type="ARBA" id="ARBA00022448"/>
    </source>
</evidence>
<keyword evidence="4" id="KW-0633">Potassium transport</keyword>
<dbReference type="InterPro" id="IPR010617">
    <property type="entry name" value="TMEM175-like"/>
</dbReference>
<evidence type="ECO:0000256" key="7">
    <source>
        <dbReference type="ARBA" id="ARBA00022958"/>
    </source>
</evidence>
<evidence type="ECO:0000313" key="18">
    <source>
        <dbReference type="EMBL" id="CAH3192354.1"/>
    </source>
</evidence>
<keyword evidence="3" id="KW-0813">Transport</keyword>
<proteinExistence type="inferred from homology"/>
<reference evidence="18 19" key="1">
    <citation type="submission" date="2022-05" db="EMBL/GenBank/DDBJ databases">
        <authorList>
            <consortium name="Genoscope - CEA"/>
            <person name="William W."/>
        </authorList>
    </citation>
    <scope>NUCLEOTIDE SEQUENCE [LARGE SCALE GENOMIC DNA]</scope>
</reference>
<evidence type="ECO:0000256" key="17">
    <source>
        <dbReference type="SAM" id="Phobius"/>
    </source>
</evidence>
<keyword evidence="6" id="KW-0631">Potassium channel</keyword>
<feature type="transmembrane region" description="Helical" evidence="17">
    <location>
        <begin position="281"/>
        <end position="301"/>
    </location>
</feature>
<evidence type="ECO:0000256" key="1">
    <source>
        <dbReference type="ARBA" id="ARBA00004141"/>
    </source>
</evidence>
<keyword evidence="9" id="KW-0406">Ion transport</keyword>
<comment type="catalytic activity">
    <reaction evidence="12">
        <text>H(+)(in) = H(+)(out)</text>
        <dbReference type="Rhea" id="RHEA:34979"/>
        <dbReference type="ChEBI" id="CHEBI:15378"/>
    </reaction>
</comment>
<keyword evidence="5 17" id="KW-0812">Transmembrane</keyword>
<feature type="transmembrane region" description="Helical" evidence="17">
    <location>
        <begin position="113"/>
        <end position="136"/>
    </location>
</feature>
<evidence type="ECO:0000256" key="15">
    <source>
        <dbReference type="ARBA" id="ARBA00034544"/>
    </source>
</evidence>
<evidence type="ECO:0000256" key="10">
    <source>
        <dbReference type="ARBA" id="ARBA00023136"/>
    </source>
</evidence>
<gene>
    <name evidence="18" type="ORF">PEVE_00023736</name>
</gene>
<evidence type="ECO:0000256" key="12">
    <source>
        <dbReference type="ARBA" id="ARBA00024169"/>
    </source>
</evidence>
<dbReference type="PANTHER" id="PTHR31462">
    <property type="entry name" value="ENDOSOMAL/LYSOSOMAL POTASSIUM CHANNEL TMEM175"/>
    <property type="match status" value="1"/>
</dbReference>
<dbReference type="Pfam" id="PF06736">
    <property type="entry name" value="TMEM175"/>
    <property type="match status" value="2"/>
</dbReference>
<feature type="transmembrane region" description="Helical" evidence="17">
    <location>
        <begin position="395"/>
        <end position="413"/>
    </location>
</feature>
<feature type="transmembrane region" description="Helical" evidence="17">
    <location>
        <begin position="353"/>
        <end position="374"/>
    </location>
</feature>
<comment type="caution">
    <text evidence="18">The sequence shown here is derived from an EMBL/GenBank/DDBJ whole genome shotgun (WGS) entry which is preliminary data.</text>
</comment>
<evidence type="ECO:0000256" key="16">
    <source>
        <dbReference type="ARBA" id="ARBA00044317"/>
    </source>
</evidence>
<sequence>MVGERDLVHLNRLKCFNDAVFAIVATILILPIRRLLVTANTDLKAELEDGWIRLVVYFFAFLVICAVWESHVHRFMILSRIDDILIWLNLASLLFTSFLPFACALEGKYPNRFFPILMICTNMATLEVLEVIMILYSFRQVHLLTEDLQELTEGQIKERRDYMLAKKILNSLLYVLAAFMSNVNATSAWVLISIVIVTPCIHRFIGHIFRKCKAIRMPGADFDLLFGNYIDTERVECFSDGVFSIVATLLVLDITTESFPREADVEKDGLGATVRDLWPSFLAYMATFIEIAFLWFVHHSLFHCIRRMNQIMLVANNISLAFVGYFPFSVAVFNKYVDHHKNLTSDTRLAVQFASVAIFSASLAQAVVFIVALWKGSSHLEPRANPSISRSSHRYLALKLTIIPLTSLFIYFTTFARFLTIYISFLTAAFITPFLFLVLKIVFGRREVGELMRHDLEIL</sequence>
<evidence type="ECO:0000256" key="4">
    <source>
        <dbReference type="ARBA" id="ARBA00022538"/>
    </source>
</evidence>
<keyword evidence="11" id="KW-0407">Ion channel</keyword>
<accession>A0ABN8SMQ5</accession>
<name>A0ABN8SMQ5_9CNID</name>
<feature type="transmembrane region" description="Helical" evidence="17">
    <location>
        <begin position="172"/>
        <end position="197"/>
    </location>
</feature>
<dbReference type="Proteomes" id="UP001159427">
    <property type="component" value="Unassembled WGS sequence"/>
</dbReference>
<organism evidence="18 19">
    <name type="scientific">Porites evermanni</name>
    <dbReference type="NCBI Taxonomy" id="104178"/>
    <lineage>
        <taxon>Eukaryota</taxon>
        <taxon>Metazoa</taxon>
        <taxon>Cnidaria</taxon>
        <taxon>Anthozoa</taxon>
        <taxon>Hexacorallia</taxon>
        <taxon>Scleractinia</taxon>
        <taxon>Fungiina</taxon>
        <taxon>Poritidae</taxon>
        <taxon>Porites</taxon>
    </lineage>
</organism>
<feature type="transmembrane region" description="Helical" evidence="17">
    <location>
        <begin position="313"/>
        <end position="333"/>
    </location>
</feature>